<keyword evidence="4" id="KW-1185">Reference proteome</keyword>
<feature type="signal peptide" evidence="1">
    <location>
        <begin position="1"/>
        <end position="17"/>
    </location>
</feature>
<feature type="chain" id="PRO_5045034294" description="DUF2807 domain-containing protein" evidence="1">
    <location>
        <begin position="18"/>
        <end position="165"/>
    </location>
</feature>
<evidence type="ECO:0000313" key="4">
    <source>
        <dbReference type="Proteomes" id="UP001202717"/>
    </source>
</evidence>
<name>A0ABY7S2A3_9FLAO</name>
<evidence type="ECO:0008006" key="5">
    <source>
        <dbReference type="Google" id="ProtNLM"/>
    </source>
</evidence>
<protein>
    <recommendedName>
        <fullName evidence="5">DUF2807 domain-containing protein</fullName>
    </recommendedName>
</protein>
<gene>
    <name evidence="2" type="ORF">MUN68_008340</name>
    <name evidence="3" type="ORF">MUN68_008425</name>
</gene>
<dbReference type="EMBL" id="CP116221">
    <property type="protein sequence ID" value="WCO03504.1"/>
    <property type="molecule type" value="Genomic_DNA"/>
</dbReference>
<reference evidence="3 4" key="1">
    <citation type="submission" date="2023-01" db="EMBL/GenBank/DDBJ databases">
        <title>Psychroserpens ponticola sp. nov., isolated from seawater.</title>
        <authorList>
            <person name="Kristyanto S."/>
            <person name="Jung J."/>
            <person name="Kim J.M."/>
            <person name="Jeon C.O."/>
        </authorList>
    </citation>
    <scope>NUCLEOTIDE SEQUENCE [LARGE SCALE GENOMIC DNA]</scope>
    <source>
        <strain evidence="3 4">MSW6</strain>
    </source>
</reference>
<evidence type="ECO:0000313" key="2">
    <source>
        <dbReference type="EMBL" id="WCO03504.1"/>
    </source>
</evidence>
<sequence length="165" mass="19266">MKLFLLILLSTSLFCSAQSLKDSHEFKFYKNGRIVKPKKVNIYIISDKDTLKCEINENKILIPKVTDTCSILIKLKKETILIKDFDFSKIGNKGYITLGIENNMKNFQLMTPEYPNAYILKKYAIAINIENLQLIKKVCFLNYYYAIQEKGNRTYVMNYTKYSAL</sequence>
<dbReference type="RefSeq" id="WP_272792439.1">
    <property type="nucleotide sequence ID" value="NZ_CP116221.1"/>
</dbReference>
<organism evidence="3 4">
    <name type="scientific">Psychroserpens ponticola</name>
    <dbReference type="NCBI Taxonomy" id="2932268"/>
    <lineage>
        <taxon>Bacteria</taxon>
        <taxon>Pseudomonadati</taxon>
        <taxon>Bacteroidota</taxon>
        <taxon>Flavobacteriia</taxon>
        <taxon>Flavobacteriales</taxon>
        <taxon>Flavobacteriaceae</taxon>
        <taxon>Psychroserpens</taxon>
    </lineage>
</organism>
<accession>A0ABY7S2A3</accession>
<dbReference type="Proteomes" id="UP001202717">
    <property type="component" value="Chromosome"/>
</dbReference>
<keyword evidence="1" id="KW-0732">Signal</keyword>
<evidence type="ECO:0000313" key="3">
    <source>
        <dbReference type="EMBL" id="WCO03520.1"/>
    </source>
</evidence>
<dbReference type="EMBL" id="CP116221">
    <property type="protein sequence ID" value="WCO03520.1"/>
    <property type="molecule type" value="Genomic_DNA"/>
</dbReference>
<proteinExistence type="predicted"/>
<evidence type="ECO:0000256" key="1">
    <source>
        <dbReference type="SAM" id="SignalP"/>
    </source>
</evidence>